<gene>
    <name evidence="2" type="ORF">LEL_04236</name>
</gene>
<organism evidence="2 3">
    <name type="scientific">Akanthomyces lecanii RCEF 1005</name>
    <dbReference type="NCBI Taxonomy" id="1081108"/>
    <lineage>
        <taxon>Eukaryota</taxon>
        <taxon>Fungi</taxon>
        <taxon>Dikarya</taxon>
        <taxon>Ascomycota</taxon>
        <taxon>Pezizomycotina</taxon>
        <taxon>Sordariomycetes</taxon>
        <taxon>Hypocreomycetidae</taxon>
        <taxon>Hypocreales</taxon>
        <taxon>Cordycipitaceae</taxon>
        <taxon>Akanthomyces</taxon>
        <taxon>Cordyceps confragosa</taxon>
    </lineage>
</organism>
<dbReference type="InterPro" id="IPR026893">
    <property type="entry name" value="Tyr/Ser_Pase_IphP-type"/>
</dbReference>
<dbReference type="OrthoDB" id="9988524at2759"/>
<dbReference type="Proteomes" id="UP000076881">
    <property type="component" value="Unassembled WGS sequence"/>
</dbReference>
<dbReference type="Gene3D" id="3.90.190.10">
    <property type="entry name" value="Protein tyrosine phosphatase superfamily"/>
    <property type="match status" value="1"/>
</dbReference>
<comment type="caution">
    <text evidence="2">The sequence shown here is derived from an EMBL/GenBank/DDBJ whole genome shotgun (WGS) entry which is preliminary data.</text>
</comment>
<dbReference type="GO" id="GO:0004721">
    <property type="term" value="F:phosphoprotein phosphatase activity"/>
    <property type="evidence" value="ECO:0007669"/>
    <property type="project" value="InterPro"/>
</dbReference>
<dbReference type="AlphaFoldDB" id="A0A162K620"/>
<dbReference type="PROSITE" id="PS50056">
    <property type="entry name" value="TYR_PHOSPHATASE_2"/>
    <property type="match status" value="1"/>
</dbReference>
<evidence type="ECO:0000259" key="1">
    <source>
        <dbReference type="PROSITE" id="PS50056"/>
    </source>
</evidence>
<dbReference type="PANTHER" id="PTHR31126">
    <property type="entry name" value="TYROSINE-PROTEIN PHOSPHATASE"/>
    <property type="match status" value="1"/>
</dbReference>
<evidence type="ECO:0000313" key="2">
    <source>
        <dbReference type="EMBL" id="OAA77413.1"/>
    </source>
</evidence>
<dbReference type="STRING" id="1081108.A0A162K620"/>
<dbReference type="PROSITE" id="PS00383">
    <property type="entry name" value="TYR_PHOSPHATASE_1"/>
    <property type="match status" value="1"/>
</dbReference>
<keyword evidence="3" id="KW-1185">Reference proteome</keyword>
<proteinExistence type="predicted"/>
<dbReference type="Pfam" id="PF13350">
    <property type="entry name" value="Y_phosphatase3"/>
    <property type="match status" value="1"/>
</dbReference>
<dbReference type="InterPro" id="IPR000387">
    <property type="entry name" value="Tyr_Pase_dom"/>
</dbReference>
<dbReference type="InterPro" id="IPR016130">
    <property type="entry name" value="Tyr_Pase_AS"/>
</dbReference>
<feature type="domain" description="Tyrosine specific protein phosphatases" evidence="1">
    <location>
        <begin position="155"/>
        <end position="220"/>
    </location>
</feature>
<evidence type="ECO:0000313" key="3">
    <source>
        <dbReference type="Proteomes" id="UP000076881"/>
    </source>
</evidence>
<dbReference type="InterPro" id="IPR029021">
    <property type="entry name" value="Prot-tyrosine_phosphatase-like"/>
</dbReference>
<sequence length="277" mass="31077">MGAVKEHVLENVSNFRDVGKTVNSFLDKKAVREGLVYRSARPDNASPEDMLHLADNLGIRTVIDLRTNTELARQAAKRLKQRIVNPSMPETARIPGIQYHEIKVTGRSFERHIASLLTWWQFLYHNEAIHIVAENVLVPRGLVGIGRDKLDHSGAEIAEALTLYTSPQTTPVLVHCTQGKDRTGLICCLILMILGIPMSAIEYDYLLTDEGLAREREQLIKEVQSVGLTEAWAYTDRGMMEGLKKHLDDRYGGLDAYLDSIGFDESKRALVRATLLV</sequence>
<accession>A0A162K620</accession>
<dbReference type="EMBL" id="AZHF01000003">
    <property type="protein sequence ID" value="OAA77413.1"/>
    <property type="molecule type" value="Genomic_DNA"/>
</dbReference>
<protein>
    <submittedName>
        <fullName evidence="2">Protein-tyrosine/Dual-specificity phosphatase</fullName>
    </submittedName>
</protein>
<dbReference type="PANTHER" id="PTHR31126:SF10">
    <property type="entry name" value="PROTEIN PHOSPHATASE, PUTATIVE (AFU_ORTHOLOGUE AFUA_6G06650)-RELATED"/>
    <property type="match status" value="1"/>
</dbReference>
<name>A0A162K620_CORDF</name>
<reference evidence="2 3" key="1">
    <citation type="journal article" date="2016" name="Genome Biol. Evol.">
        <title>Divergent and convergent evolution of fungal pathogenicity.</title>
        <authorList>
            <person name="Shang Y."/>
            <person name="Xiao G."/>
            <person name="Zheng P."/>
            <person name="Cen K."/>
            <person name="Zhan S."/>
            <person name="Wang C."/>
        </authorList>
    </citation>
    <scope>NUCLEOTIDE SEQUENCE [LARGE SCALE GENOMIC DNA]</scope>
    <source>
        <strain evidence="2 3">RCEF 1005</strain>
    </source>
</reference>
<dbReference type="SUPFAM" id="SSF52799">
    <property type="entry name" value="(Phosphotyrosine protein) phosphatases II"/>
    <property type="match status" value="1"/>
</dbReference>